<reference evidence="2" key="1">
    <citation type="journal article" date="2016" name="Genome Announc.">
        <title>Draft genome sequences of fungus Aspergillus calidoustus.</title>
        <authorList>
            <person name="Horn F."/>
            <person name="Linde J."/>
            <person name="Mattern D.J."/>
            <person name="Walther G."/>
            <person name="Guthke R."/>
            <person name="Scherlach K."/>
            <person name="Martin K."/>
            <person name="Brakhage A.A."/>
            <person name="Petzke L."/>
            <person name="Valiante V."/>
        </authorList>
    </citation>
    <scope>NUCLEOTIDE SEQUENCE [LARGE SCALE GENOMIC DNA]</scope>
    <source>
        <strain evidence="2">SF006504</strain>
    </source>
</reference>
<gene>
    <name evidence="1" type="ORF">ASPCAL13563</name>
</gene>
<evidence type="ECO:0000313" key="1">
    <source>
        <dbReference type="EMBL" id="CEL10444.1"/>
    </source>
</evidence>
<evidence type="ECO:0000313" key="2">
    <source>
        <dbReference type="Proteomes" id="UP000054771"/>
    </source>
</evidence>
<protein>
    <submittedName>
        <fullName evidence="1">Uncharacterized protein</fullName>
    </submittedName>
</protein>
<dbReference type="OMA" id="HEIWAQH"/>
<dbReference type="AlphaFoldDB" id="A0A0U5CHV2"/>
<dbReference type="EMBL" id="CDMC01000018">
    <property type="protein sequence ID" value="CEL10444.1"/>
    <property type="molecule type" value="Genomic_DNA"/>
</dbReference>
<keyword evidence="2" id="KW-1185">Reference proteome</keyword>
<dbReference type="Proteomes" id="UP000054771">
    <property type="component" value="Unassembled WGS sequence"/>
</dbReference>
<sequence length="204" mass="23318">MMSVKSQLEKLASKVERAGVPWGLAIYRTTYTPFSNTHFANGIKLITALAKYSVQKFEDASPNDSRNETAKLFLQERYEPIIMNNKFEFDGMSLDQIRAHHQALVERPVGERLITNEWFCVLVDEEVMQTLAGADPATLITTQNISDDYNKYWLTAVESDPEDEDDKGWMKCSVYGVWNLWVDMDGHTPMSSYEALYPRGPYLG</sequence>
<proteinExistence type="predicted"/>
<dbReference type="STRING" id="454130.A0A0U5CHV2"/>
<organism evidence="1 2">
    <name type="scientific">Aspergillus calidoustus</name>
    <dbReference type="NCBI Taxonomy" id="454130"/>
    <lineage>
        <taxon>Eukaryota</taxon>
        <taxon>Fungi</taxon>
        <taxon>Dikarya</taxon>
        <taxon>Ascomycota</taxon>
        <taxon>Pezizomycotina</taxon>
        <taxon>Eurotiomycetes</taxon>
        <taxon>Eurotiomycetidae</taxon>
        <taxon>Eurotiales</taxon>
        <taxon>Aspergillaceae</taxon>
        <taxon>Aspergillus</taxon>
        <taxon>Aspergillus subgen. Nidulantes</taxon>
    </lineage>
</organism>
<name>A0A0U5CHV2_ASPCI</name>
<dbReference type="OrthoDB" id="4424523at2759"/>
<accession>A0A0U5CHV2</accession>